<dbReference type="EMBL" id="CP021108">
    <property type="protein sequence ID" value="ARP79498.1"/>
    <property type="molecule type" value="Genomic_DNA"/>
</dbReference>
<organism evidence="6 7">
    <name type="scientific">Bordetella genomosp. 8</name>
    <dbReference type="NCBI Taxonomy" id="1416806"/>
    <lineage>
        <taxon>Bacteria</taxon>
        <taxon>Pseudomonadati</taxon>
        <taxon>Pseudomonadota</taxon>
        <taxon>Betaproteobacteria</taxon>
        <taxon>Burkholderiales</taxon>
        <taxon>Alcaligenaceae</taxon>
        <taxon>Bordetella</taxon>
    </lineage>
</organism>
<evidence type="ECO:0000256" key="5">
    <source>
        <dbReference type="PIRSR" id="PIRSR602678-1"/>
    </source>
</evidence>
<evidence type="ECO:0000256" key="3">
    <source>
        <dbReference type="ARBA" id="ARBA00022112"/>
    </source>
</evidence>
<dbReference type="Gene3D" id="3.40.1390.30">
    <property type="entry name" value="NIF3 (NGG1p interacting factor 3)-like"/>
    <property type="match status" value="2"/>
</dbReference>
<name>A0A1W6YEM9_9BORD</name>
<feature type="binding site" evidence="5">
    <location>
        <position position="104"/>
    </location>
    <ligand>
        <name>a divalent metal cation</name>
        <dbReference type="ChEBI" id="CHEBI:60240"/>
        <label>1</label>
    </ligand>
</feature>
<dbReference type="GO" id="GO:0005737">
    <property type="term" value="C:cytoplasm"/>
    <property type="evidence" value="ECO:0007669"/>
    <property type="project" value="TreeGrafter"/>
</dbReference>
<dbReference type="Pfam" id="PF01784">
    <property type="entry name" value="DUF34_NIF3"/>
    <property type="match status" value="1"/>
</dbReference>
<dbReference type="PANTHER" id="PTHR13799:SF14">
    <property type="entry name" value="GTP CYCLOHYDROLASE 1 TYPE 2 HOMOLOG"/>
    <property type="match status" value="1"/>
</dbReference>
<dbReference type="GO" id="GO:0046872">
    <property type="term" value="F:metal ion binding"/>
    <property type="evidence" value="ECO:0007669"/>
    <property type="project" value="UniProtKB-KW"/>
</dbReference>
<evidence type="ECO:0000313" key="6">
    <source>
        <dbReference type="EMBL" id="ARP79498.1"/>
    </source>
</evidence>
<dbReference type="InterPro" id="IPR002678">
    <property type="entry name" value="DUF34/NIF3"/>
</dbReference>
<comment type="similarity">
    <text evidence="1">Belongs to the GTP cyclohydrolase I type 2/NIF3 family.</text>
</comment>
<comment type="subunit">
    <text evidence="2">Homohexamer.</text>
</comment>
<dbReference type="FunFam" id="3.40.1390.30:FF:000002">
    <property type="entry name" value="Nif3-like dinuclear metal center protein"/>
    <property type="match status" value="1"/>
</dbReference>
<dbReference type="SUPFAM" id="SSF102705">
    <property type="entry name" value="NIF3 (NGG1p interacting factor 3)-like"/>
    <property type="match status" value="1"/>
</dbReference>
<feature type="binding site" evidence="5">
    <location>
        <position position="226"/>
    </location>
    <ligand>
        <name>a divalent metal cation</name>
        <dbReference type="ChEBI" id="CHEBI:60240"/>
        <label>1</label>
    </ligand>
</feature>
<gene>
    <name evidence="6" type="ORF">CAL12_00770</name>
</gene>
<evidence type="ECO:0000256" key="1">
    <source>
        <dbReference type="ARBA" id="ARBA00006964"/>
    </source>
</evidence>
<dbReference type="InterPro" id="IPR036069">
    <property type="entry name" value="DUF34/NIF3_sf"/>
</dbReference>
<dbReference type="Proteomes" id="UP000194151">
    <property type="component" value="Chromosome"/>
</dbReference>
<feature type="binding site" evidence="5">
    <location>
        <position position="230"/>
    </location>
    <ligand>
        <name>a divalent metal cation</name>
        <dbReference type="ChEBI" id="CHEBI:60240"/>
        <label>1</label>
    </ligand>
</feature>
<accession>A0A1W6YEM9</accession>
<dbReference type="STRING" id="1416806.CAL12_00770"/>
<dbReference type="PANTHER" id="PTHR13799">
    <property type="entry name" value="NGG1 INTERACTING FACTOR 3"/>
    <property type="match status" value="1"/>
</dbReference>
<evidence type="ECO:0000256" key="4">
    <source>
        <dbReference type="ARBA" id="ARBA00022723"/>
    </source>
</evidence>
<keyword evidence="7" id="KW-1185">Reference proteome</keyword>
<dbReference type="AlphaFoldDB" id="A0A1W6YEM9"/>
<protein>
    <recommendedName>
        <fullName evidence="3">GTP cyclohydrolase 1 type 2 homolog</fullName>
    </recommendedName>
</protein>
<evidence type="ECO:0000256" key="2">
    <source>
        <dbReference type="ARBA" id="ARBA00011643"/>
    </source>
</evidence>
<feature type="binding site" evidence="5">
    <location>
        <position position="66"/>
    </location>
    <ligand>
        <name>a divalent metal cation</name>
        <dbReference type="ChEBI" id="CHEBI:60240"/>
        <label>1</label>
    </ligand>
</feature>
<sequence length="258" mass="27633">MNSIDSRELAAWLDQTLQPGRFRDYSPNGLQVEGKASISHIIAGVTASEALLRAAIERGADTVLVHHGWFWKNEDPRVRGPRRTRLALALAHDLNLFAFHLPLDAHPQLGNNAQLARVLGLAPDTDANGLPRTCGPDNLVWVGSAPGVADFGELAAQVGERLGRQPQAIGDPDRPIRRVAWCTGAAQGMLADAVDAGVDAYITGEISEPTVHLARETGVAFLAAGHHATERYGVQALGQAIADRFGVRVDFVDIDNPV</sequence>
<evidence type="ECO:0000313" key="7">
    <source>
        <dbReference type="Proteomes" id="UP000194151"/>
    </source>
</evidence>
<dbReference type="RefSeq" id="WP_086062731.1">
    <property type="nucleotide sequence ID" value="NZ_CP021108.1"/>
</dbReference>
<dbReference type="NCBIfam" id="TIGR00486">
    <property type="entry name" value="YbgI_SA1388"/>
    <property type="match status" value="1"/>
</dbReference>
<feature type="binding site" evidence="5">
    <location>
        <position position="67"/>
    </location>
    <ligand>
        <name>a divalent metal cation</name>
        <dbReference type="ChEBI" id="CHEBI:60240"/>
        <label>1</label>
    </ligand>
</feature>
<keyword evidence="4 5" id="KW-0479">Metal-binding</keyword>
<proteinExistence type="inferred from homology"/>
<reference evidence="6 7" key="1">
    <citation type="submission" date="2017-05" db="EMBL/GenBank/DDBJ databases">
        <title>Complete and WGS of Bordetella genogroups.</title>
        <authorList>
            <person name="Spilker T."/>
            <person name="LiPuma J."/>
        </authorList>
    </citation>
    <scope>NUCLEOTIDE SEQUENCE [LARGE SCALE GENOMIC DNA]</scope>
    <source>
        <strain evidence="6 7">AU19157</strain>
    </source>
</reference>
<dbReference type="KEGG" id="bgv:CAL12_00770"/>
<dbReference type="OrthoDB" id="9800881at2"/>